<feature type="domain" description="Transglycosylase SLT" evidence="3">
    <location>
        <begin position="19"/>
        <end position="72"/>
    </location>
</feature>
<dbReference type="STRING" id="1827387.A4S15_12925"/>
<feature type="region of interest" description="Disordered" evidence="2">
    <location>
        <begin position="216"/>
        <end position="237"/>
    </location>
</feature>
<gene>
    <name evidence="4" type="ORF">A4S15_12925</name>
</gene>
<comment type="similarity">
    <text evidence="1">Belongs to the virb1 family.</text>
</comment>
<dbReference type="Proteomes" id="UP000192872">
    <property type="component" value="Unassembled WGS sequence"/>
</dbReference>
<comment type="caution">
    <text evidence="4">The sequence shown here is derived from an EMBL/GenBank/DDBJ whole genome shotgun (WGS) entry which is preliminary data.</text>
</comment>
<evidence type="ECO:0000256" key="2">
    <source>
        <dbReference type="SAM" id="MobiDB-lite"/>
    </source>
</evidence>
<accession>A0A1W9HTW0</accession>
<dbReference type="SUPFAM" id="SSF53955">
    <property type="entry name" value="Lysozyme-like"/>
    <property type="match status" value="1"/>
</dbReference>
<name>A0A1W9HTW0_9HYPH</name>
<organism evidence="4 5">
    <name type="scientific">Candidatus Raskinella chloraquaticus</name>
    <dbReference type="NCBI Taxonomy" id="1951219"/>
    <lineage>
        <taxon>Bacteria</taxon>
        <taxon>Pseudomonadati</taxon>
        <taxon>Pseudomonadota</taxon>
        <taxon>Alphaproteobacteria</taxon>
        <taxon>Hyphomicrobiales</taxon>
        <taxon>Phreatobacteraceae</taxon>
        <taxon>Candidatus Raskinella</taxon>
    </lineage>
</organism>
<evidence type="ECO:0000256" key="1">
    <source>
        <dbReference type="ARBA" id="ARBA00009387"/>
    </source>
</evidence>
<dbReference type="Pfam" id="PF01464">
    <property type="entry name" value="SLT"/>
    <property type="match status" value="1"/>
</dbReference>
<dbReference type="InterPro" id="IPR023346">
    <property type="entry name" value="Lysozyme-like_dom_sf"/>
</dbReference>
<protein>
    <recommendedName>
        <fullName evidence="3">Transglycosylase SLT domain-containing protein</fullName>
    </recommendedName>
</protein>
<dbReference type="InterPro" id="IPR008258">
    <property type="entry name" value="Transglycosylase_SLT_dom_1"/>
</dbReference>
<proteinExistence type="inferred from homology"/>
<dbReference type="EMBL" id="LWDL01000023">
    <property type="protein sequence ID" value="OQW50910.1"/>
    <property type="molecule type" value="Genomic_DNA"/>
</dbReference>
<sequence>MVSLVSSASRQTGQVTDALRQASQQTGVSFDYLLRTASKESSLNPDAKATTSSASGLFQFIEQTWLSIVKEAGAKFGFSREADAINRQPDGRLTVSDSKERQRILSLRNDPGASAVFGAAFTQRNVDHLSRDLGRAPDAGEAYLAHVLGANGAGRFLALAQKNADAPAAASFAEAAEANPGIFYQANGQPRSFRDVQQQLTRGYVSAVSPILAAQESSQNQNTGQGSRQDGSGVFQSLFQTDGRGPVSTLVQSLWGQAGGVTSFAARPSAQGFFPSLTRPNFTTAANSNQSASSSTQPAAILPSDAVARSSEAVGGTRTGIPLPRPGGPFNLLQFIKVRG</sequence>
<reference evidence="4 5" key="1">
    <citation type="journal article" date="2017" name="Water Res.">
        <title>Comammox in drinking water systems.</title>
        <authorList>
            <person name="Wang Y."/>
            <person name="Ma L."/>
            <person name="Mao Y."/>
            <person name="Jiang X."/>
            <person name="Xia Y."/>
            <person name="Yu K."/>
            <person name="Li B."/>
            <person name="Zhang T."/>
        </authorList>
    </citation>
    <scope>NUCLEOTIDE SEQUENCE [LARGE SCALE GENOMIC DNA]</scope>
    <source>
        <strain evidence="4">SG_bin8</strain>
    </source>
</reference>
<dbReference type="AlphaFoldDB" id="A0A1W9HTW0"/>
<evidence type="ECO:0000313" key="4">
    <source>
        <dbReference type="EMBL" id="OQW50910.1"/>
    </source>
</evidence>
<evidence type="ECO:0000313" key="5">
    <source>
        <dbReference type="Proteomes" id="UP000192872"/>
    </source>
</evidence>
<dbReference type="Gene3D" id="1.10.530.10">
    <property type="match status" value="1"/>
</dbReference>
<dbReference type="RefSeq" id="WP_376803047.1">
    <property type="nucleotide sequence ID" value="NZ_DBNB01000009.1"/>
</dbReference>
<evidence type="ECO:0000259" key="3">
    <source>
        <dbReference type="Pfam" id="PF01464"/>
    </source>
</evidence>